<reference evidence="2" key="1">
    <citation type="journal article" date="2013" name="Genome Announc.">
        <title>Draft genome sequence of the grapevine dieback fungus Eutypa lata UCR-EL1.</title>
        <authorList>
            <person name="Blanco-Ulate B."/>
            <person name="Rolshausen P.E."/>
            <person name="Cantu D."/>
        </authorList>
    </citation>
    <scope>NUCLEOTIDE SEQUENCE [LARGE SCALE GENOMIC DNA]</scope>
    <source>
        <strain evidence="2">UCR-EL1</strain>
    </source>
</reference>
<dbReference type="KEGG" id="ela:UCREL1_1751"/>
<dbReference type="EMBL" id="KB705678">
    <property type="protein sequence ID" value="EMR71208.1"/>
    <property type="molecule type" value="Genomic_DNA"/>
</dbReference>
<keyword evidence="2" id="KW-1185">Reference proteome</keyword>
<evidence type="ECO:0000313" key="2">
    <source>
        <dbReference type="Proteomes" id="UP000012174"/>
    </source>
</evidence>
<proteinExistence type="predicted"/>
<dbReference type="Proteomes" id="UP000012174">
    <property type="component" value="Unassembled WGS sequence"/>
</dbReference>
<accession>M7T2Z0</accession>
<protein>
    <submittedName>
        <fullName evidence="1">Uncharacterized protein</fullName>
    </submittedName>
</protein>
<gene>
    <name evidence="1" type="ORF">UCREL1_1751</name>
</gene>
<name>M7T2Z0_EUTLA</name>
<dbReference type="AlphaFoldDB" id="M7T2Z0"/>
<sequence>MKPAPIHPSLDIDITAGLEIPLIPDPPRSAIHLVQTRILALDSWLRLVHFPKDVVDKLSSPGKQAIAVFVGYGVDWREHEETFEDIHFLCQEKCDKIVADEMTGLGRDKGKWEYVEAIMNRKFPAAPDTTNAESPILGEL</sequence>
<organism evidence="1 2">
    <name type="scientific">Eutypa lata (strain UCR-EL1)</name>
    <name type="common">Grapevine dieback disease fungus</name>
    <name type="synonym">Eutypa armeniacae</name>
    <dbReference type="NCBI Taxonomy" id="1287681"/>
    <lineage>
        <taxon>Eukaryota</taxon>
        <taxon>Fungi</taxon>
        <taxon>Dikarya</taxon>
        <taxon>Ascomycota</taxon>
        <taxon>Pezizomycotina</taxon>
        <taxon>Sordariomycetes</taxon>
        <taxon>Xylariomycetidae</taxon>
        <taxon>Xylariales</taxon>
        <taxon>Diatrypaceae</taxon>
        <taxon>Eutypa</taxon>
    </lineage>
</organism>
<evidence type="ECO:0000313" key="1">
    <source>
        <dbReference type="EMBL" id="EMR71208.1"/>
    </source>
</evidence>
<dbReference type="HOGENOM" id="CLU_1835174_0_0_1"/>